<evidence type="ECO:0000259" key="1">
    <source>
        <dbReference type="Pfam" id="PF04230"/>
    </source>
</evidence>
<dbReference type="SUPFAM" id="SSF53756">
    <property type="entry name" value="UDP-Glycosyltransferase/glycogen phosphorylase"/>
    <property type="match status" value="1"/>
</dbReference>
<dbReference type="InterPro" id="IPR019896">
    <property type="entry name" value="Polysacch_pyruvyl_Trfase_CsaB"/>
</dbReference>
<protein>
    <submittedName>
        <fullName evidence="2">Polysaccharide pyruvyl transferase CsaB</fullName>
    </submittedName>
</protein>
<dbReference type="PANTHER" id="PTHR36836">
    <property type="entry name" value="COLANIC ACID BIOSYNTHESIS PROTEIN WCAK"/>
    <property type="match status" value="1"/>
</dbReference>
<organism evidence="2 3">
    <name type="scientific">Candidatus Segetimicrobium genomatis</name>
    <dbReference type="NCBI Taxonomy" id="2569760"/>
    <lineage>
        <taxon>Bacteria</taxon>
        <taxon>Bacillati</taxon>
        <taxon>Candidatus Sysuimicrobiota</taxon>
        <taxon>Candidatus Sysuimicrobiia</taxon>
        <taxon>Candidatus Sysuimicrobiales</taxon>
        <taxon>Candidatus Segetimicrobiaceae</taxon>
        <taxon>Candidatus Segetimicrobium</taxon>
    </lineage>
</organism>
<dbReference type="Proteomes" id="UP000319353">
    <property type="component" value="Unassembled WGS sequence"/>
</dbReference>
<dbReference type="NCBIfam" id="TIGR03609">
    <property type="entry name" value="S_layer_CsaB"/>
    <property type="match status" value="1"/>
</dbReference>
<dbReference type="InterPro" id="IPR007345">
    <property type="entry name" value="Polysacch_pyruvyl_Trfase"/>
</dbReference>
<sequence length="434" mass="45253">MAPGGRPAGGGRRDRAGWDYQQFLSHSHPPAVHGLAHGKRAGAWEHTGHRGARSGTRWVGAGVPARPVVTAQTLAFMRIVVSGYYGFGNGGDEAVLEAIVGALRARIPQAHVVVLSAAPDQTKSLHGVAGVSRTTGALPAMAGADLFISGGGTLIQDVTSARSALYYLGLLGLATVLARATMVYAAGIGPLRRGWLRTLATGVLNRVTLITVRDEDSRRLLQELAVRRPVQVVADPAFALEPVPAAEVRDLVGVPGAPRIGVALRPWRDGGFLEPLVDGLRAACREIGAEVVALAFHPERDLAVCVQAARAMGGRALAGLSPREMMAVVGALDLVVGMRLHALVYAVACGVPPVGLSYDPKVEGLLTRVGVGRLLPLPALTAEGVRREVRAAWDERHAVRARLAAQAVSLREAALRAADLAAVLLASSAGGRGE</sequence>
<keyword evidence="2" id="KW-0808">Transferase</keyword>
<dbReference type="EMBL" id="VBAL01000121">
    <property type="protein sequence ID" value="TMJ00216.1"/>
    <property type="molecule type" value="Genomic_DNA"/>
</dbReference>
<accession>A0A537KWV0</accession>
<evidence type="ECO:0000313" key="3">
    <source>
        <dbReference type="Proteomes" id="UP000319353"/>
    </source>
</evidence>
<feature type="domain" description="Polysaccharide pyruvyl transferase" evidence="1">
    <location>
        <begin position="89"/>
        <end position="360"/>
    </location>
</feature>
<comment type="caution">
    <text evidence="2">The sequence shown here is derived from an EMBL/GenBank/DDBJ whole genome shotgun (WGS) entry which is preliminary data.</text>
</comment>
<reference evidence="2 3" key="1">
    <citation type="journal article" date="2019" name="Nat. Microbiol.">
        <title>Mediterranean grassland soil C-N compound turnover is dependent on rainfall and depth, and is mediated by genomically divergent microorganisms.</title>
        <authorList>
            <person name="Diamond S."/>
            <person name="Andeer P.F."/>
            <person name="Li Z."/>
            <person name="Crits-Christoph A."/>
            <person name="Burstein D."/>
            <person name="Anantharaman K."/>
            <person name="Lane K.R."/>
            <person name="Thomas B.C."/>
            <person name="Pan C."/>
            <person name="Northen T.R."/>
            <person name="Banfield J.F."/>
        </authorList>
    </citation>
    <scope>NUCLEOTIDE SEQUENCE [LARGE SCALE GENOMIC DNA]</scope>
    <source>
        <strain evidence="2">NP_4</strain>
    </source>
</reference>
<dbReference type="PANTHER" id="PTHR36836:SF1">
    <property type="entry name" value="COLANIC ACID BIOSYNTHESIS PROTEIN WCAK"/>
    <property type="match status" value="1"/>
</dbReference>
<dbReference type="AlphaFoldDB" id="A0A537KWV0"/>
<dbReference type="GO" id="GO:0016740">
    <property type="term" value="F:transferase activity"/>
    <property type="evidence" value="ECO:0007669"/>
    <property type="project" value="UniProtKB-KW"/>
</dbReference>
<name>A0A537KWV0_9BACT</name>
<proteinExistence type="predicted"/>
<gene>
    <name evidence="2" type="primary">csaB</name>
    <name evidence="2" type="ORF">E6H01_10060</name>
</gene>
<dbReference type="Pfam" id="PF04230">
    <property type="entry name" value="PS_pyruv_trans"/>
    <property type="match status" value="1"/>
</dbReference>
<evidence type="ECO:0000313" key="2">
    <source>
        <dbReference type="EMBL" id="TMJ00216.1"/>
    </source>
</evidence>